<evidence type="ECO:0000256" key="4">
    <source>
        <dbReference type="ARBA" id="ARBA00022825"/>
    </source>
</evidence>
<evidence type="ECO:0000256" key="3">
    <source>
        <dbReference type="ARBA" id="ARBA00022801"/>
    </source>
</evidence>
<feature type="domain" description="PDZ" evidence="6">
    <location>
        <begin position="91"/>
        <end position="159"/>
    </location>
</feature>
<dbReference type="RefSeq" id="WP_156575260.1">
    <property type="nucleotide sequence ID" value="NZ_CP046415.1"/>
</dbReference>
<dbReference type="InterPro" id="IPR055210">
    <property type="entry name" value="CtpA/B_N"/>
</dbReference>
<dbReference type="GO" id="GO:0008236">
    <property type="term" value="F:serine-type peptidase activity"/>
    <property type="evidence" value="ECO:0007669"/>
    <property type="project" value="UniProtKB-KW"/>
</dbReference>
<dbReference type="FunFam" id="3.90.226.10:FF:000029">
    <property type="entry name" value="Peptidase, S41 family"/>
    <property type="match status" value="1"/>
</dbReference>
<dbReference type="GO" id="GO:0004175">
    <property type="term" value="F:endopeptidase activity"/>
    <property type="evidence" value="ECO:0007669"/>
    <property type="project" value="TreeGrafter"/>
</dbReference>
<dbReference type="SMART" id="SM00245">
    <property type="entry name" value="TSPc"/>
    <property type="match status" value="1"/>
</dbReference>
<dbReference type="CDD" id="cd06782">
    <property type="entry name" value="cpPDZ_CPP-like"/>
    <property type="match status" value="1"/>
</dbReference>
<accession>A0A6I6DCD5</accession>
<keyword evidence="2 5" id="KW-0645">Protease</keyword>
<keyword evidence="8" id="KW-1185">Reference proteome</keyword>
<dbReference type="SUPFAM" id="SSF50156">
    <property type="entry name" value="PDZ domain-like"/>
    <property type="match status" value="1"/>
</dbReference>
<dbReference type="SUPFAM" id="SSF52096">
    <property type="entry name" value="ClpP/crotonase"/>
    <property type="match status" value="1"/>
</dbReference>
<dbReference type="GO" id="GO:0007165">
    <property type="term" value="P:signal transduction"/>
    <property type="evidence" value="ECO:0007669"/>
    <property type="project" value="TreeGrafter"/>
</dbReference>
<dbReference type="Pfam" id="PF13180">
    <property type="entry name" value="PDZ_2"/>
    <property type="match status" value="1"/>
</dbReference>
<dbReference type="EMBL" id="CP046415">
    <property type="protein sequence ID" value="QGT79482.1"/>
    <property type="molecule type" value="Genomic_DNA"/>
</dbReference>
<comment type="similarity">
    <text evidence="1 5">Belongs to the peptidase S41A family.</text>
</comment>
<dbReference type="AlphaFoldDB" id="A0A6I6DCD5"/>
<dbReference type="Gene3D" id="3.90.226.10">
    <property type="entry name" value="2-enoyl-CoA Hydratase, Chain A, domain 1"/>
    <property type="match status" value="1"/>
</dbReference>
<dbReference type="KEGG" id="ghl:GM160_11680"/>
<dbReference type="Proteomes" id="UP000427716">
    <property type="component" value="Chromosome"/>
</dbReference>
<reference evidence="7 8" key="1">
    <citation type="submission" date="2019-11" db="EMBL/GenBank/DDBJ databases">
        <authorList>
            <person name="Zhang J."/>
            <person name="Sun C."/>
        </authorList>
    </citation>
    <scope>NUCLEOTIDE SEQUENCE [LARGE SCALE GENOMIC DNA]</scope>
    <source>
        <strain evidence="8">sp2</strain>
    </source>
</reference>
<evidence type="ECO:0000313" key="7">
    <source>
        <dbReference type="EMBL" id="QGT79482.1"/>
    </source>
</evidence>
<evidence type="ECO:0000313" key="8">
    <source>
        <dbReference type="Proteomes" id="UP000427716"/>
    </source>
</evidence>
<dbReference type="PANTHER" id="PTHR32060">
    <property type="entry name" value="TAIL-SPECIFIC PROTEASE"/>
    <property type="match status" value="1"/>
</dbReference>
<evidence type="ECO:0000259" key="6">
    <source>
        <dbReference type="PROSITE" id="PS50106"/>
    </source>
</evidence>
<dbReference type="InterPro" id="IPR029045">
    <property type="entry name" value="ClpP/crotonase-like_dom_sf"/>
</dbReference>
<dbReference type="Pfam" id="PF22694">
    <property type="entry name" value="CtpB_N-like"/>
    <property type="match status" value="1"/>
</dbReference>
<dbReference type="Gene3D" id="3.30.750.44">
    <property type="match status" value="1"/>
</dbReference>
<dbReference type="InterPro" id="IPR036034">
    <property type="entry name" value="PDZ_sf"/>
</dbReference>
<dbReference type="GO" id="GO:0030288">
    <property type="term" value="C:outer membrane-bounded periplasmic space"/>
    <property type="evidence" value="ECO:0007669"/>
    <property type="project" value="TreeGrafter"/>
</dbReference>
<dbReference type="Pfam" id="PF03572">
    <property type="entry name" value="Peptidase_S41"/>
    <property type="match status" value="1"/>
</dbReference>
<name>A0A6I6DCD5_9GAMM</name>
<dbReference type="FunFam" id="2.30.42.10:FF:000063">
    <property type="entry name" value="Peptidase, S41 family"/>
    <property type="match status" value="1"/>
</dbReference>
<keyword evidence="4 5" id="KW-0720">Serine protease</keyword>
<sequence>MTTWIRKTSSLGIAAFFGFAIAIAINAMAERPADVNGDIPLEQLRTYSDVLDRVRSDYVDDISEGELIENSIRGMISELDPHSGYLDDEEFKSLRESTSGEFGGLGIQVGMKDGVLTVIAPIDDTPAKRAGLEAGDKIIRIDGELTQDMDLEEAVKRMRGKPDTDIDLTIAREGEKKPLEFTITRAIIKTESVKHELLEPGMGYIRVSQFQSRTVEQMHKALDALVEENEDEALKGLVLDLRNNPGGVLDGSVEMVDAFLEEGQIVYTKGRVADAKMSFEASNGDRLDGAPIVVLVNGGSASASEIVAGALQDSGRALVIGEKTFGKGSVQSIMPLSNGGALRLTTARYYTPSGRSIQAEGITPDVTVHQLKVSDIEDVFSISEASLAGHLTNGDSDMMDAIKQAEGDEDDEEREPLVIRDYQLYEALNMLKGMVIVSKNTHR</sequence>
<dbReference type="PANTHER" id="PTHR32060:SF30">
    <property type="entry name" value="CARBOXY-TERMINAL PROCESSING PROTEASE CTPA"/>
    <property type="match status" value="1"/>
</dbReference>
<keyword evidence="3 5" id="KW-0378">Hydrolase</keyword>
<dbReference type="PROSITE" id="PS50106">
    <property type="entry name" value="PDZ"/>
    <property type="match status" value="1"/>
</dbReference>
<dbReference type="InterPro" id="IPR005151">
    <property type="entry name" value="Tail-specific_protease"/>
</dbReference>
<dbReference type="CDD" id="cd07560">
    <property type="entry name" value="Peptidase_S41_CPP"/>
    <property type="match status" value="1"/>
</dbReference>
<dbReference type="InterPro" id="IPR004447">
    <property type="entry name" value="Peptidase_S41A"/>
</dbReference>
<dbReference type="SMART" id="SM00228">
    <property type="entry name" value="PDZ"/>
    <property type="match status" value="1"/>
</dbReference>
<protein>
    <submittedName>
        <fullName evidence="7">PDZ domain-containing protein</fullName>
    </submittedName>
</protein>
<dbReference type="Gene3D" id="2.30.42.10">
    <property type="match status" value="1"/>
</dbReference>
<proteinExistence type="inferred from homology"/>
<dbReference type="NCBIfam" id="TIGR00225">
    <property type="entry name" value="prc"/>
    <property type="match status" value="1"/>
</dbReference>
<organism evidence="7 8">
    <name type="scientific">Guyparkeria halophila</name>
    <dbReference type="NCBI Taxonomy" id="47960"/>
    <lineage>
        <taxon>Bacteria</taxon>
        <taxon>Pseudomonadati</taxon>
        <taxon>Pseudomonadota</taxon>
        <taxon>Gammaproteobacteria</taxon>
        <taxon>Chromatiales</taxon>
        <taxon>Thioalkalibacteraceae</taxon>
        <taxon>Guyparkeria</taxon>
    </lineage>
</organism>
<evidence type="ECO:0000256" key="5">
    <source>
        <dbReference type="RuleBase" id="RU004404"/>
    </source>
</evidence>
<dbReference type="GO" id="GO:0006508">
    <property type="term" value="P:proteolysis"/>
    <property type="evidence" value="ECO:0007669"/>
    <property type="project" value="UniProtKB-KW"/>
</dbReference>
<dbReference type="InterPro" id="IPR001478">
    <property type="entry name" value="PDZ"/>
</dbReference>
<evidence type="ECO:0000256" key="2">
    <source>
        <dbReference type="ARBA" id="ARBA00022670"/>
    </source>
</evidence>
<evidence type="ECO:0000256" key="1">
    <source>
        <dbReference type="ARBA" id="ARBA00009179"/>
    </source>
</evidence>
<gene>
    <name evidence="7" type="ORF">GM160_11680</name>
</gene>